<reference evidence="5 6" key="1">
    <citation type="submission" date="2009-05" db="EMBL/GenBank/DDBJ databases">
        <authorList>
            <person name="Setubal J.C."/>
            <person name="Boyle S."/>
            <person name="Crasta O.R."/>
            <person name="Gillespie J.J."/>
            <person name="Kenyon R.W."/>
            <person name="Lu J."/>
            <person name="Mane S."/>
            <person name="Nagrani S."/>
            <person name="Shallom J.M."/>
            <person name="Shallom S."/>
            <person name="Shukla M."/>
            <person name="Snyder E.E."/>
            <person name="Sobral B.W."/>
            <person name="Wattam A.R."/>
            <person name="Will R."/>
            <person name="Williams K."/>
            <person name="Yoo H."/>
            <person name="Munk C."/>
            <person name="Tapia R."/>
            <person name="Green L."/>
            <person name="Rogers Y."/>
            <person name="Detter J.C."/>
            <person name="Bruce D."/>
            <person name="Brettin T.S."/>
            <person name="Tsolis R."/>
        </authorList>
    </citation>
    <scope>NUCLEOTIDE SEQUENCE [LARGE SCALE GENOMIC DNA]</scope>
    <source>
        <strain evidence="5 6">LMG 3301</strain>
    </source>
</reference>
<dbReference type="SUPFAM" id="SSF51735">
    <property type="entry name" value="NAD(P)-binding Rossmann-fold domains"/>
    <property type="match status" value="1"/>
</dbReference>
<dbReference type="AlphaFoldDB" id="C4WM55"/>
<dbReference type="EMBL" id="ACQA01000002">
    <property type="protein sequence ID" value="EEQ93755.1"/>
    <property type="molecule type" value="Genomic_DNA"/>
</dbReference>
<dbReference type="InterPro" id="IPR030827">
    <property type="entry name" value="Myo_inos_IolG"/>
</dbReference>
<dbReference type="Pfam" id="PF02894">
    <property type="entry name" value="GFO_IDH_MocA_C"/>
    <property type="match status" value="1"/>
</dbReference>
<feature type="domain" description="Gfo/Idh/MocA-like oxidoreductase C-terminal" evidence="4">
    <location>
        <begin position="145"/>
        <end position="342"/>
    </location>
</feature>
<sequence>MNEDGCFPGEDEAMVTRLALLGAGRIGKVHAGAIAADRRARLVAVADANEAAARAIADSAGAEVRSIDAIEKADDIDAVLICTPTNTHADLIERFSRAGKAVFCEKPIDLDIARVRACLAVIREAGAKVMLGFNRRFDPHFAAVRKTIKDGRIGNVEMVTITSRDPGAPPAEYIKVSGGIFRDMTIHDFDMARFLLGEEIESVSASASVLVDPKIGELGDYDSASVILTTASGRQCVISNSRRASYGYDQRIEVHGSLGAVSAENQRPVSIEIASRDGYNRPPLHDFFMTRYTAAYAAEIASFIDALDTGKAPYPSAEDGLQALALAEAALRSVKEGRTVKVAEVLG</sequence>
<protein>
    <submittedName>
        <fullName evidence="5">Rhizopine catabolism protein mocA</fullName>
    </submittedName>
</protein>
<evidence type="ECO:0000256" key="1">
    <source>
        <dbReference type="ARBA" id="ARBA00010928"/>
    </source>
</evidence>
<proteinExistence type="inferred from homology"/>
<evidence type="ECO:0000313" key="5">
    <source>
        <dbReference type="EMBL" id="EEQ93755.1"/>
    </source>
</evidence>
<evidence type="ECO:0000259" key="4">
    <source>
        <dbReference type="Pfam" id="PF02894"/>
    </source>
</evidence>
<dbReference type="Gene3D" id="3.40.50.720">
    <property type="entry name" value="NAD(P)-binding Rossmann-like Domain"/>
    <property type="match status" value="1"/>
</dbReference>
<accession>C4WM55</accession>
<dbReference type="Proteomes" id="UP000004386">
    <property type="component" value="Unassembled WGS sequence"/>
</dbReference>
<keyword evidence="2" id="KW-0560">Oxidoreductase</keyword>
<dbReference type="SUPFAM" id="SSF55347">
    <property type="entry name" value="Glyceraldehyde-3-phosphate dehydrogenase-like, C-terminal domain"/>
    <property type="match status" value="1"/>
</dbReference>
<dbReference type="InterPro" id="IPR000683">
    <property type="entry name" value="Gfo/Idh/MocA-like_OxRdtase_N"/>
</dbReference>
<dbReference type="PANTHER" id="PTHR42840:SF3">
    <property type="entry name" value="BINDING ROSSMANN FOLD OXIDOREDUCTASE, PUTATIVE (AFU_ORTHOLOGUE AFUA_2G10240)-RELATED"/>
    <property type="match status" value="1"/>
</dbReference>
<comment type="similarity">
    <text evidence="1">Belongs to the Gfo/Idh/MocA family.</text>
</comment>
<dbReference type="InterPro" id="IPR036291">
    <property type="entry name" value="NAD(P)-bd_dom_sf"/>
</dbReference>
<name>C4WM55_9HYPH</name>
<dbReference type="Gene3D" id="3.30.360.10">
    <property type="entry name" value="Dihydrodipicolinate Reductase, domain 2"/>
    <property type="match status" value="1"/>
</dbReference>
<feature type="domain" description="Gfo/Idh/MocA-like oxidoreductase N-terminal" evidence="3">
    <location>
        <begin position="17"/>
        <end position="133"/>
    </location>
</feature>
<dbReference type="Pfam" id="PF01408">
    <property type="entry name" value="GFO_IDH_MocA"/>
    <property type="match status" value="1"/>
</dbReference>
<comment type="caution">
    <text evidence="5">The sequence shown here is derived from an EMBL/GenBank/DDBJ whole genome shotgun (WGS) entry which is preliminary data.</text>
</comment>
<dbReference type="NCBIfam" id="TIGR04380">
    <property type="entry name" value="myo_inos_iolG"/>
    <property type="match status" value="1"/>
</dbReference>
<dbReference type="PANTHER" id="PTHR42840">
    <property type="entry name" value="NAD(P)-BINDING ROSSMANN-FOLD SUPERFAMILY PROTEIN-RELATED"/>
    <property type="match status" value="1"/>
</dbReference>
<dbReference type="HOGENOM" id="CLU_023194_0_3_5"/>
<gene>
    <name evidence="5" type="ORF">OINT_2000929</name>
</gene>
<evidence type="ECO:0000259" key="3">
    <source>
        <dbReference type="Pfam" id="PF01408"/>
    </source>
</evidence>
<dbReference type="GO" id="GO:0000166">
    <property type="term" value="F:nucleotide binding"/>
    <property type="evidence" value="ECO:0007669"/>
    <property type="project" value="InterPro"/>
</dbReference>
<dbReference type="InterPro" id="IPR004104">
    <property type="entry name" value="Gfo/Idh/MocA-like_OxRdtase_C"/>
</dbReference>
<dbReference type="GO" id="GO:0016491">
    <property type="term" value="F:oxidoreductase activity"/>
    <property type="evidence" value="ECO:0007669"/>
    <property type="project" value="UniProtKB-KW"/>
</dbReference>
<evidence type="ECO:0000256" key="2">
    <source>
        <dbReference type="ARBA" id="ARBA00023002"/>
    </source>
</evidence>
<evidence type="ECO:0000313" key="6">
    <source>
        <dbReference type="Proteomes" id="UP000004386"/>
    </source>
</evidence>
<organism evidence="5 6">
    <name type="scientific">Brucella intermedia LMG 3301</name>
    <dbReference type="NCBI Taxonomy" id="641118"/>
    <lineage>
        <taxon>Bacteria</taxon>
        <taxon>Pseudomonadati</taxon>
        <taxon>Pseudomonadota</taxon>
        <taxon>Alphaproteobacteria</taxon>
        <taxon>Hyphomicrobiales</taxon>
        <taxon>Brucellaceae</taxon>
        <taxon>Brucella/Ochrobactrum group</taxon>
        <taxon>Brucella</taxon>
    </lineage>
</organism>